<evidence type="ECO:0000313" key="1">
    <source>
        <dbReference type="EMBL" id="BDT03976.1"/>
    </source>
</evidence>
<evidence type="ECO:0000313" key="2">
    <source>
        <dbReference type="Proteomes" id="UP001163387"/>
    </source>
</evidence>
<protein>
    <submittedName>
        <fullName evidence="1">Uncharacterized protein</fullName>
    </submittedName>
</protein>
<sequence length="181" mass="20646">MNSFNFIVSSTSTCGEKSDKISNIKVSTSKFVEPNDDEKLVVGDGTYNLQFFKEDAKTNLGDKYTVKVMTGTDALFNIFASDSPAKLSYNEFVYEGSSIEYFQAGYKLEETTVNKWLKDKTEVPLISKSRTEKAIKFNNFEQLIGWKAKFNVINFERTGIPRPNNLTRLFNNLCIFVLQSY</sequence>
<dbReference type="EMBL" id="AP026933">
    <property type="protein sequence ID" value="BDT03976.1"/>
    <property type="molecule type" value="Genomic_DNA"/>
</dbReference>
<dbReference type="RefSeq" id="WP_281747942.1">
    <property type="nucleotide sequence ID" value="NZ_AP026933.1"/>
</dbReference>
<keyword evidence="2" id="KW-1185">Reference proteome</keyword>
<accession>A0ABM8BVX1</accession>
<name>A0ABM8BVX1_9MOLU</name>
<organism evidence="1 2">
    <name type="scientific">Spiroplasma ixodetis</name>
    <dbReference type="NCBI Taxonomy" id="2141"/>
    <lineage>
        <taxon>Bacteria</taxon>
        <taxon>Bacillati</taxon>
        <taxon>Mycoplasmatota</taxon>
        <taxon>Mollicutes</taxon>
        <taxon>Entomoplasmatales</taxon>
        <taxon>Spiroplasmataceae</taxon>
        <taxon>Spiroplasma</taxon>
    </lineage>
</organism>
<dbReference type="Proteomes" id="UP001163387">
    <property type="component" value="Chromosome"/>
</dbReference>
<gene>
    <name evidence="1" type="ORF">SHM_16220</name>
</gene>
<proteinExistence type="predicted"/>
<reference evidence="1 2" key="1">
    <citation type="journal article" date="2022" name="Front. Microbiol.">
        <title>Male-killing mechanisms vary between Spiroplasma species.</title>
        <authorList>
            <person name="Arai H."/>
            <person name="Inoue M."/>
            <person name="Kageyama D."/>
        </authorList>
    </citation>
    <scope>NUCLEOTIDE SEQUENCE [LARGE SCALE GENOMIC DNA]</scope>
    <source>
        <strain evidence="2">sHm</strain>
    </source>
</reference>